<feature type="domain" description="CBM-cenC" evidence="4">
    <location>
        <begin position="491"/>
        <end position="605"/>
    </location>
</feature>
<feature type="chain" id="PRO_5045564630" evidence="3">
    <location>
        <begin position="27"/>
        <end position="632"/>
    </location>
</feature>
<evidence type="ECO:0000313" key="5">
    <source>
        <dbReference type="EMBL" id="MDE1465763.1"/>
    </source>
</evidence>
<evidence type="ECO:0000259" key="4">
    <source>
        <dbReference type="Pfam" id="PF02018"/>
    </source>
</evidence>
<accession>A0ABT5UK43</accession>
<dbReference type="SUPFAM" id="SSF55486">
    <property type="entry name" value="Metalloproteases ('zincins'), catalytic domain"/>
    <property type="match status" value="1"/>
</dbReference>
<dbReference type="InterPro" id="IPR024079">
    <property type="entry name" value="MetalloPept_cat_dom_sf"/>
</dbReference>
<dbReference type="Pfam" id="PF02018">
    <property type="entry name" value="CBM_4_9"/>
    <property type="match status" value="2"/>
</dbReference>
<dbReference type="RefSeq" id="WP_274692066.1">
    <property type="nucleotide sequence ID" value="NZ_JAPMOU010000083.1"/>
</dbReference>
<dbReference type="InterPro" id="IPR008979">
    <property type="entry name" value="Galactose-bd-like_sf"/>
</dbReference>
<protein>
    <submittedName>
        <fullName evidence="5">Carbohydrate binding domain-containing protein</fullName>
    </submittedName>
</protein>
<feature type="domain" description="CBM-cenC" evidence="4">
    <location>
        <begin position="326"/>
        <end position="457"/>
    </location>
</feature>
<keyword evidence="6" id="KW-1185">Reference proteome</keyword>
<evidence type="ECO:0000256" key="3">
    <source>
        <dbReference type="SAM" id="SignalP"/>
    </source>
</evidence>
<evidence type="ECO:0000256" key="1">
    <source>
        <dbReference type="ARBA" id="ARBA00022801"/>
    </source>
</evidence>
<evidence type="ECO:0000313" key="6">
    <source>
        <dbReference type="Proteomes" id="UP001528823"/>
    </source>
</evidence>
<sequence>MRLLNKAFISPLVLAISSMSSHTVTATEAVDGPIILDVMAVYTNNTAKDNDMAAKLSQFITYANKSYENSNINIKLRLVHHSALPQSEGFADNLTGPLLKKLKNNEYVAGLRAKHGADFVTLVGPSNQYCGLGYLPWGNGKTGKIDVDSKGVAYNWVSLDCTSSYAHELGHNMGLSHSRAQGSRGSIFDWGVGHGVNGLFVTTMAYQSAYGNGKWIPRLQYFSNPNVYACKGLACGVKSSEANSADAAQALNRVATQLAEFMPATYATSRVNNKKTETTSNKTQTTNRKNTTTNKTKTTTTNTTETKVTTRTIVNNKVCKKPEVEGNLIKNPEFSNNQSQYWGASYASQLNIETITKSCGKDQVLKVTNHQYGAGAYTKVTGLEVDKRYDFSVKVKLASSDNTRSDIKVLLYIPGQKYVELDSQSVTDREFSQIKAQFTIKSGQAQQSNEAYLFVYIPRSGIPFILDEAVVKQTTHQPTVVKRKTPQVLLSNFESGLQSWHEGFRSKVSLSNSASEGRYGLAITQRPYWYSGAAYDVRGLLSHGQTYKVSANFKVTDATVGHQYADMRLYYIDDSGHHWVVIKRQPVPAGQWNTINGTIKVTPKGKVRYQKLFVFGPKAGVNFAIDNVQIEQ</sequence>
<feature type="compositionally biased region" description="Low complexity" evidence="2">
    <location>
        <begin position="278"/>
        <end position="304"/>
    </location>
</feature>
<dbReference type="Gene3D" id="3.40.390.10">
    <property type="entry name" value="Collagenase (Catalytic Domain)"/>
    <property type="match status" value="1"/>
</dbReference>
<reference evidence="5 6" key="1">
    <citation type="submission" date="2022-11" db="EMBL/GenBank/DDBJ databases">
        <title>Spartinivicinus poritis sp. nov., isolated from scleractinian coral Porites lutea.</title>
        <authorList>
            <person name="Zhang G."/>
            <person name="Cai L."/>
            <person name="Wei Q."/>
        </authorList>
    </citation>
    <scope>NUCLEOTIDE SEQUENCE [LARGE SCALE GENOMIC DNA]</scope>
    <source>
        <strain evidence="5 6">A2-2</strain>
    </source>
</reference>
<gene>
    <name evidence="5" type="ORF">ORQ98_27745</name>
</gene>
<feature type="signal peptide" evidence="3">
    <location>
        <begin position="1"/>
        <end position="26"/>
    </location>
</feature>
<dbReference type="SUPFAM" id="SSF49785">
    <property type="entry name" value="Galactose-binding domain-like"/>
    <property type="match status" value="2"/>
</dbReference>
<dbReference type="Gene3D" id="2.60.120.260">
    <property type="entry name" value="Galactose-binding domain-like"/>
    <property type="match status" value="2"/>
</dbReference>
<dbReference type="InterPro" id="IPR003305">
    <property type="entry name" value="CenC_carb-bd"/>
</dbReference>
<dbReference type="Pfam" id="PF13582">
    <property type="entry name" value="Reprolysin_3"/>
    <property type="match status" value="1"/>
</dbReference>
<feature type="region of interest" description="Disordered" evidence="2">
    <location>
        <begin position="270"/>
        <end position="304"/>
    </location>
</feature>
<name>A0ABT5UK43_9GAMM</name>
<keyword evidence="1" id="KW-0378">Hydrolase</keyword>
<keyword evidence="3" id="KW-0732">Signal</keyword>
<proteinExistence type="predicted"/>
<comment type="caution">
    <text evidence="5">The sequence shown here is derived from an EMBL/GenBank/DDBJ whole genome shotgun (WGS) entry which is preliminary data.</text>
</comment>
<dbReference type="Proteomes" id="UP001528823">
    <property type="component" value="Unassembled WGS sequence"/>
</dbReference>
<organism evidence="5 6">
    <name type="scientific">Spartinivicinus poritis</name>
    <dbReference type="NCBI Taxonomy" id="2994640"/>
    <lineage>
        <taxon>Bacteria</taxon>
        <taxon>Pseudomonadati</taxon>
        <taxon>Pseudomonadota</taxon>
        <taxon>Gammaproteobacteria</taxon>
        <taxon>Oceanospirillales</taxon>
        <taxon>Zooshikellaceae</taxon>
        <taxon>Spartinivicinus</taxon>
    </lineage>
</organism>
<dbReference type="EMBL" id="JAPMOU010000083">
    <property type="protein sequence ID" value="MDE1465763.1"/>
    <property type="molecule type" value="Genomic_DNA"/>
</dbReference>
<evidence type="ECO:0000256" key="2">
    <source>
        <dbReference type="SAM" id="MobiDB-lite"/>
    </source>
</evidence>